<dbReference type="InterPro" id="IPR020904">
    <property type="entry name" value="Sc_DH/Rdtase_CS"/>
</dbReference>
<protein>
    <submittedName>
        <fullName evidence="4">SDR family NAD(P)-dependent oxidoreductase</fullName>
        <ecNumber evidence="4">1.1.1.-</ecNumber>
    </submittedName>
</protein>
<dbReference type="RefSeq" id="WP_376851471.1">
    <property type="nucleotide sequence ID" value="NZ_JBHSMF010000009.1"/>
</dbReference>
<organism evidence="4 5">
    <name type="scientific">Caenimonas terrae</name>
    <dbReference type="NCBI Taxonomy" id="696074"/>
    <lineage>
        <taxon>Bacteria</taxon>
        <taxon>Pseudomonadati</taxon>
        <taxon>Pseudomonadota</taxon>
        <taxon>Betaproteobacteria</taxon>
        <taxon>Burkholderiales</taxon>
        <taxon>Comamonadaceae</taxon>
        <taxon>Caenimonas</taxon>
    </lineage>
</organism>
<gene>
    <name evidence="4" type="ORF">ACFPOE_17090</name>
</gene>
<comment type="similarity">
    <text evidence="1">Belongs to the short-chain dehydrogenases/reductases (SDR) family.</text>
</comment>
<dbReference type="PANTHER" id="PTHR43639">
    <property type="entry name" value="OXIDOREDUCTASE, SHORT-CHAIN DEHYDROGENASE/REDUCTASE FAMILY (AFU_ORTHOLOGUE AFUA_5G02870)"/>
    <property type="match status" value="1"/>
</dbReference>
<dbReference type="GO" id="GO:0016491">
    <property type="term" value="F:oxidoreductase activity"/>
    <property type="evidence" value="ECO:0007669"/>
    <property type="project" value="UniProtKB-KW"/>
</dbReference>
<dbReference type="SMART" id="SM00822">
    <property type="entry name" value="PKS_KR"/>
    <property type="match status" value="1"/>
</dbReference>
<dbReference type="PRINTS" id="PR00080">
    <property type="entry name" value="SDRFAMILY"/>
</dbReference>
<dbReference type="PANTHER" id="PTHR43639:SF1">
    <property type="entry name" value="SHORT-CHAIN DEHYDROGENASE_REDUCTASE FAMILY PROTEIN"/>
    <property type="match status" value="1"/>
</dbReference>
<dbReference type="PRINTS" id="PR00081">
    <property type="entry name" value="GDHRDH"/>
</dbReference>
<sequence>MVTGSSSGIGAATALWFAQRGHDVVINYSRHPEPAQRVSQQCRASGADVLVVQADVSDNTQCLALADAVRARWGGADVLINSAGITTRFADIRELDALTALDFEATYRVNVIGTFLMCRALAPLLKERANAAIVNISSMAARMGTGSSIAYAASKGALNTLTLCLARSLAPDVRVNAILPGMVDSDWLRKGLGAEAFEARRQRYASRALLGAVIDVQDVARTAYWLATEAGKSTGQLVELDAGFMLG</sequence>
<dbReference type="InterPro" id="IPR057326">
    <property type="entry name" value="KR_dom"/>
</dbReference>
<evidence type="ECO:0000256" key="2">
    <source>
        <dbReference type="ARBA" id="ARBA00023002"/>
    </source>
</evidence>
<dbReference type="EC" id="1.1.1.-" evidence="4"/>
<name>A0ABW0NHU7_9BURK</name>
<dbReference type="SUPFAM" id="SSF51735">
    <property type="entry name" value="NAD(P)-binding Rossmann-fold domains"/>
    <property type="match status" value="1"/>
</dbReference>
<accession>A0ABW0NHU7</accession>
<dbReference type="InterPro" id="IPR036291">
    <property type="entry name" value="NAD(P)-bd_dom_sf"/>
</dbReference>
<proteinExistence type="inferred from homology"/>
<evidence type="ECO:0000259" key="3">
    <source>
        <dbReference type="SMART" id="SM00822"/>
    </source>
</evidence>
<dbReference type="EMBL" id="JBHSMF010000009">
    <property type="protein sequence ID" value="MFC5499264.1"/>
    <property type="molecule type" value="Genomic_DNA"/>
</dbReference>
<dbReference type="Gene3D" id="3.40.50.720">
    <property type="entry name" value="NAD(P)-binding Rossmann-like Domain"/>
    <property type="match status" value="1"/>
</dbReference>
<evidence type="ECO:0000256" key="1">
    <source>
        <dbReference type="ARBA" id="ARBA00006484"/>
    </source>
</evidence>
<dbReference type="Pfam" id="PF13561">
    <property type="entry name" value="adh_short_C2"/>
    <property type="match status" value="1"/>
</dbReference>
<feature type="domain" description="Ketoreductase" evidence="3">
    <location>
        <begin position="1"/>
        <end position="186"/>
    </location>
</feature>
<dbReference type="InterPro" id="IPR002347">
    <property type="entry name" value="SDR_fam"/>
</dbReference>
<keyword evidence="2 4" id="KW-0560">Oxidoreductase</keyword>
<comment type="caution">
    <text evidence="4">The sequence shown here is derived from an EMBL/GenBank/DDBJ whole genome shotgun (WGS) entry which is preliminary data.</text>
</comment>
<evidence type="ECO:0000313" key="4">
    <source>
        <dbReference type="EMBL" id="MFC5499264.1"/>
    </source>
</evidence>
<dbReference type="Proteomes" id="UP001596037">
    <property type="component" value="Unassembled WGS sequence"/>
</dbReference>
<reference evidence="5" key="1">
    <citation type="journal article" date="2019" name="Int. J. Syst. Evol. Microbiol.">
        <title>The Global Catalogue of Microorganisms (GCM) 10K type strain sequencing project: providing services to taxonomists for standard genome sequencing and annotation.</title>
        <authorList>
            <consortium name="The Broad Institute Genomics Platform"/>
            <consortium name="The Broad Institute Genome Sequencing Center for Infectious Disease"/>
            <person name="Wu L."/>
            <person name="Ma J."/>
        </authorList>
    </citation>
    <scope>NUCLEOTIDE SEQUENCE [LARGE SCALE GENOMIC DNA]</scope>
    <source>
        <strain evidence="5">CCUG 57401</strain>
    </source>
</reference>
<dbReference type="CDD" id="cd05233">
    <property type="entry name" value="SDR_c"/>
    <property type="match status" value="1"/>
</dbReference>
<keyword evidence="5" id="KW-1185">Reference proteome</keyword>
<evidence type="ECO:0000313" key="5">
    <source>
        <dbReference type="Proteomes" id="UP001596037"/>
    </source>
</evidence>
<dbReference type="PROSITE" id="PS00061">
    <property type="entry name" value="ADH_SHORT"/>
    <property type="match status" value="1"/>
</dbReference>